<keyword evidence="4" id="KW-1185">Reference proteome</keyword>
<dbReference type="RefSeq" id="WP_169322939.1">
    <property type="nucleotide sequence ID" value="NZ_JABCJJ010000002.1"/>
</dbReference>
<gene>
    <name evidence="3" type="ORF">HIR71_01985</name>
</gene>
<protein>
    <recommendedName>
        <fullName evidence="2">DUF6318 domain-containing protein</fullName>
    </recommendedName>
</protein>
<evidence type="ECO:0000313" key="3">
    <source>
        <dbReference type="EMBL" id="NMR19005.1"/>
    </source>
</evidence>
<comment type="caution">
    <text evidence="3">The sequence shown here is derived from an EMBL/GenBank/DDBJ whole genome shotgun (WGS) entry which is preliminary data.</text>
</comment>
<organism evidence="3 4">
    <name type="scientific">Cellulomonas fimi</name>
    <dbReference type="NCBI Taxonomy" id="1708"/>
    <lineage>
        <taxon>Bacteria</taxon>
        <taxon>Bacillati</taxon>
        <taxon>Actinomycetota</taxon>
        <taxon>Actinomycetes</taxon>
        <taxon>Micrococcales</taxon>
        <taxon>Cellulomonadaceae</taxon>
        <taxon>Cellulomonas</taxon>
    </lineage>
</organism>
<dbReference type="EMBL" id="JABCJJ010000002">
    <property type="protein sequence ID" value="NMR19005.1"/>
    <property type="molecule type" value="Genomic_DNA"/>
</dbReference>
<evidence type="ECO:0000313" key="4">
    <source>
        <dbReference type="Proteomes" id="UP000562124"/>
    </source>
</evidence>
<evidence type="ECO:0000256" key="1">
    <source>
        <dbReference type="SAM" id="MobiDB-lite"/>
    </source>
</evidence>
<evidence type="ECO:0000259" key="2">
    <source>
        <dbReference type="Pfam" id="PF19843"/>
    </source>
</evidence>
<dbReference type="Proteomes" id="UP000562124">
    <property type="component" value="Unassembled WGS sequence"/>
</dbReference>
<proteinExistence type="predicted"/>
<name>A0A7Y0QG99_CELFI</name>
<feature type="region of interest" description="Disordered" evidence="1">
    <location>
        <begin position="1"/>
        <end position="21"/>
    </location>
</feature>
<dbReference type="Pfam" id="PF19843">
    <property type="entry name" value="DUF6318"/>
    <property type="match status" value="1"/>
</dbReference>
<dbReference type="InterPro" id="IPR046281">
    <property type="entry name" value="DUF6318"/>
</dbReference>
<feature type="region of interest" description="Disordered" evidence="1">
    <location>
        <begin position="65"/>
        <end position="106"/>
    </location>
</feature>
<feature type="compositionally biased region" description="Basic and acidic residues" evidence="1">
    <location>
        <begin position="96"/>
        <end position="106"/>
    </location>
</feature>
<accession>A0A7Y0QG99</accession>
<reference evidence="3 4" key="1">
    <citation type="submission" date="2020-04" db="EMBL/GenBank/DDBJ databases">
        <title>Sequencing and Assembly of C. fimi.</title>
        <authorList>
            <person name="Ramsey A.R."/>
        </authorList>
    </citation>
    <scope>NUCLEOTIDE SEQUENCE [LARGE SCALE GENOMIC DNA]</scope>
    <source>
        <strain evidence="3 4">SB</strain>
    </source>
</reference>
<feature type="domain" description="DUF6318" evidence="2">
    <location>
        <begin position="94"/>
        <end position="229"/>
    </location>
</feature>
<feature type="compositionally biased region" description="Low complexity" evidence="1">
    <location>
        <begin position="65"/>
        <end position="93"/>
    </location>
</feature>
<sequence length="236" mass="24980">MTDHNVVSVVHNDGIRPNSRHPRLYGLAQDWRRQASGGGRMRVRGWKLVGAIVVGTTMLTACTAASDATPSPTPTAAATSPEPSPSPTASEPPVAKPERPAEMDRTDEVGAAAAAEYFLSLYAYVMQTGDFAEWDAMSWETCGSCARVRESATAIAAAGDRYLGGAIIATRADVLEKDELIGGYPVDLTIRQEPSKRVNANGDVLSDNPAIGGSARVDALFESGRWVVLAFSSEAN</sequence>
<dbReference type="AlphaFoldDB" id="A0A7Y0QG99"/>